<feature type="domain" description="Bacterial sugar transferase" evidence="3">
    <location>
        <begin position="84"/>
        <end position="276"/>
    </location>
</feature>
<keyword evidence="2" id="KW-1133">Transmembrane helix</keyword>
<proteinExistence type="inferred from homology"/>
<dbReference type="EMBL" id="CP155447">
    <property type="protein sequence ID" value="XBH03453.1"/>
    <property type="molecule type" value="Genomic_DNA"/>
</dbReference>
<dbReference type="RefSeq" id="WP_406696187.1">
    <property type="nucleotide sequence ID" value="NZ_CP155447.1"/>
</dbReference>
<protein>
    <submittedName>
        <fullName evidence="4">Sugar transferase</fullName>
    </submittedName>
</protein>
<accession>A0AAU7CED4</accession>
<organism evidence="4">
    <name type="scientific">Singulisphaera sp. Ch08</name>
    <dbReference type="NCBI Taxonomy" id="3120278"/>
    <lineage>
        <taxon>Bacteria</taxon>
        <taxon>Pseudomonadati</taxon>
        <taxon>Planctomycetota</taxon>
        <taxon>Planctomycetia</taxon>
        <taxon>Isosphaerales</taxon>
        <taxon>Isosphaeraceae</taxon>
        <taxon>Singulisphaera</taxon>
    </lineage>
</organism>
<evidence type="ECO:0000256" key="1">
    <source>
        <dbReference type="ARBA" id="ARBA00006464"/>
    </source>
</evidence>
<comment type="similarity">
    <text evidence="1">Belongs to the bacterial sugar transferase family.</text>
</comment>
<dbReference type="PANTHER" id="PTHR30576">
    <property type="entry name" value="COLANIC BIOSYNTHESIS UDP-GLUCOSE LIPID CARRIER TRANSFERASE"/>
    <property type="match status" value="1"/>
</dbReference>
<name>A0AAU7CED4_9BACT</name>
<dbReference type="GO" id="GO:0016780">
    <property type="term" value="F:phosphotransferase activity, for other substituted phosphate groups"/>
    <property type="evidence" value="ECO:0007669"/>
    <property type="project" value="TreeGrafter"/>
</dbReference>
<dbReference type="PANTHER" id="PTHR30576:SF23">
    <property type="entry name" value="GLUCOSYLTRANSFERASE"/>
    <property type="match status" value="1"/>
</dbReference>
<dbReference type="InterPro" id="IPR003362">
    <property type="entry name" value="Bact_transf"/>
</dbReference>
<dbReference type="Pfam" id="PF02397">
    <property type="entry name" value="Bac_transf"/>
    <property type="match status" value="1"/>
</dbReference>
<keyword evidence="4" id="KW-0808">Transferase</keyword>
<keyword evidence="2" id="KW-0812">Transmembrane</keyword>
<dbReference type="AlphaFoldDB" id="A0AAU7CED4"/>
<evidence type="ECO:0000256" key="2">
    <source>
        <dbReference type="SAM" id="Phobius"/>
    </source>
</evidence>
<evidence type="ECO:0000259" key="3">
    <source>
        <dbReference type="Pfam" id="PF02397"/>
    </source>
</evidence>
<sequence>MLEYSPNRCNAFPAKTLEVGTAKTLDNNITSCFESQLIMRTAISAEELPLDQHHYSRQQIRLKPAEAMICSLILSPPAARSLSKRVVDITGAAVALLMLAPLMLLLAVLIRLDSRGSILFRQRRMGLEGREFWFYKFRTMVPDAERFLSNLEVQNESTGGVLFKIKSDPRVTKIGRFLRRTSLDELPQFFNVLKGDMSLVGPRPLQLRDCKRLQTHDPEGFAERLSVPQGLTGPWQIGGRSDADGDTMLRLDLDYVANWSLARDLQILVLTVPAVLAGRGAC</sequence>
<gene>
    <name evidence="4" type="ORF">V5E97_34885</name>
</gene>
<reference evidence="4" key="1">
    <citation type="submission" date="2024-05" db="EMBL/GenBank/DDBJ databases">
        <title>Planctomycetes of the genus Singulisphaera possess chitinolytic capabilities.</title>
        <authorList>
            <person name="Ivanova A."/>
        </authorList>
    </citation>
    <scope>NUCLEOTIDE SEQUENCE</scope>
    <source>
        <strain evidence="4">Ch08T</strain>
    </source>
</reference>
<feature type="transmembrane region" description="Helical" evidence="2">
    <location>
        <begin position="89"/>
        <end position="112"/>
    </location>
</feature>
<keyword evidence="2" id="KW-0472">Membrane</keyword>
<evidence type="ECO:0000313" key="4">
    <source>
        <dbReference type="EMBL" id="XBH03453.1"/>
    </source>
</evidence>